<dbReference type="PROSITE" id="PS50088">
    <property type="entry name" value="ANK_REPEAT"/>
    <property type="match status" value="3"/>
</dbReference>
<organism evidence="3 4">
    <name type="scientific">Trichobilharzia regenti</name>
    <name type="common">Nasal bird schistosome</name>
    <dbReference type="NCBI Taxonomy" id="157069"/>
    <lineage>
        <taxon>Eukaryota</taxon>
        <taxon>Metazoa</taxon>
        <taxon>Spiralia</taxon>
        <taxon>Lophotrochozoa</taxon>
        <taxon>Platyhelminthes</taxon>
        <taxon>Trematoda</taxon>
        <taxon>Digenea</taxon>
        <taxon>Strigeidida</taxon>
        <taxon>Schistosomatoidea</taxon>
        <taxon>Schistosomatidae</taxon>
        <taxon>Trichobilharzia</taxon>
    </lineage>
</organism>
<feature type="compositionally biased region" description="Basic and acidic residues" evidence="2">
    <location>
        <begin position="742"/>
        <end position="753"/>
    </location>
</feature>
<feature type="compositionally biased region" description="Polar residues" evidence="2">
    <location>
        <begin position="862"/>
        <end position="915"/>
    </location>
</feature>
<dbReference type="PANTHER" id="PTHR24121">
    <property type="entry name" value="NO MECHANORECEPTOR POTENTIAL C, ISOFORM D-RELATED"/>
    <property type="match status" value="1"/>
</dbReference>
<feature type="repeat" description="ANK" evidence="1">
    <location>
        <begin position="242"/>
        <end position="274"/>
    </location>
</feature>
<dbReference type="PANTHER" id="PTHR24121:SF23">
    <property type="entry name" value="NO MECHANORECEPTOR POTENTIAL C, ISOFORM H"/>
    <property type="match status" value="1"/>
</dbReference>
<reference evidence="3" key="1">
    <citation type="submission" date="2022-06" db="EMBL/GenBank/DDBJ databases">
        <authorList>
            <person name="Berger JAMES D."/>
            <person name="Berger JAMES D."/>
        </authorList>
    </citation>
    <scope>NUCLEOTIDE SEQUENCE [LARGE SCALE GENOMIC DNA]</scope>
</reference>
<feature type="compositionally biased region" description="Low complexity" evidence="2">
    <location>
        <begin position="932"/>
        <end position="945"/>
    </location>
</feature>
<accession>A0AA85JZH4</accession>
<feature type="region of interest" description="Disordered" evidence="2">
    <location>
        <begin position="841"/>
        <end position="945"/>
    </location>
</feature>
<dbReference type="Proteomes" id="UP000050795">
    <property type="component" value="Unassembled WGS sequence"/>
</dbReference>
<dbReference type="InterPro" id="IPR036770">
    <property type="entry name" value="Ankyrin_rpt-contain_sf"/>
</dbReference>
<evidence type="ECO:0000313" key="3">
    <source>
        <dbReference type="Proteomes" id="UP000050795"/>
    </source>
</evidence>
<dbReference type="InterPro" id="IPR002110">
    <property type="entry name" value="Ankyrin_rpt"/>
</dbReference>
<keyword evidence="3" id="KW-1185">Reference proteome</keyword>
<evidence type="ECO:0008006" key="5">
    <source>
        <dbReference type="Google" id="ProtNLM"/>
    </source>
</evidence>
<feature type="region of interest" description="Disordered" evidence="2">
    <location>
        <begin position="1018"/>
        <end position="1037"/>
    </location>
</feature>
<keyword evidence="1" id="KW-0040">ANK repeat</keyword>
<feature type="region of interest" description="Disordered" evidence="2">
    <location>
        <begin position="629"/>
        <end position="774"/>
    </location>
</feature>
<dbReference type="Pfam" id="PF12796">
    <property type="entry name" value="Ank_2"/>
    <property type="match status" value="1"/>
</dbReference>
<sequence>MTSTHTSSRPTGDIIMKLLTACRHGDLDYLGKFLVDGGNLHNIIDIQTGQTPLHYCVKCIEEKGENTKENQNNNNDHNIFKQYDRLKCTRVIIKSNPEFLTSFDHKGFTPMHLAVVHGDIEFLKVLNEFGSIDMKIKTKAKSLLSSSTATSSESNDSNEMNNNNNSGRTVLHLCVIYIQIEVLNYFLTNLNANSVKQVIDESDDQGATALHYSVQVNPEQINELFELLVNIGGANLNSCDTHGRTPLIWAATVGAKHAVESLLALGANLNHKDTHGLTALHCAASRGHLLTVQAILNFICLANKDDDSKVAAFRDVCDNDGCSPLFYSVATGHSKVTECLLKAGTDVMHSDYKGRTVCHCLARLNSLTNGVKCEKLITTQLEDLIRAGLDPWKANNSEATALHEACLLRNFYLIKHLANLPGFSTVINARESQGHSPLHLVVAASWSVEPSGIRLCQFLLDHNADTNAVTYLPNGEPVTPLNLAYLNETTDGKSKTALIDLLKQYGSKTYQELMLTDGKNNTDCSQNVHNNNDNYISNHSEYNNNTNDNINDSVDNLSVSGYISSPEKELKLTSEKQILCLTNKDIQTGEKEIPVITMTDSATEPIDSLNLCLTLKKDSAVQACLDSRRRRGREVRRQTQRISISSSNSQSTDKLIKQDSSSTTVLNYHAETHKHPHKSGSESSLSVSVGETEDGRNNISSHYDDIHRSSNASRQLIVRMPSPPSNSTVKNDESSCVVEPIKNNDKTSDDKIAKNKRLNPKLSSSKNSTKVDGDDKVVQPYSQIYLQRQLPLAVKKYLEKENYNYSSLIRRSRMPKPTISPYLQPVVPGLVLLRNQRQLTNTNRKSIQHRHRSDDDIPKKYNIQQSVNVTRNNNNNPSYPGQNHQIRSNSACHMKPNNNNKQPTSASPCSLTDPTNRGRYYAGNKTAKPAQKHSQSSKHLPSSSHNIDAHVQQSVADYEFYRYVNQLLKEISPRTRRKTKLTRPTTTTTSPSILPKSSPYISKSKLSVYEYADDEQHSAMGGELTPVGDRDKASDDVERRRAEINNQNKVLFTGGKRLNGASAYTNIKR</sequence>
<name>A0AA85JZH4_TRIRE</name>
<dbReference type="AlphaFoldDB" id="A0AA85JZH4"/>
<feature type="compositionally biased region" description="Low complexity" evidence="2">
    <location>
        <begin position="982"/>
        <end position="998"/>
    </location>
</feature>
<feature type="repeat" description="ANK" evidence="1">
    <location>
        <begin position="106"/>
        <end position="131"/>
    </location>
</feature>
<dbReference type="PROSITE" id="PS50297">
    <property type="entry name" value="ANK_REP_REGION"/>
    <property type="match status" value="3"/>
</dbReference>
<dbReference type="SMART" id="SM00248">
    <property type="entry name" value="ANK"/>
    <property type="match status" value="9"/>
</dbReference>
<feature type="compositionally biased region" description="Basic and acidic residues" evidence="2">
    <location>
        <begin position="1028"/>
        <end position="1037"/>
    </location>
</feature>
<protein>
    <recommendedName>
        <fullName evidence="5">ANK_REP_REGION domain-containing protein</fullName>
    </recommendedName>
</protein>
<feature type="region of interest" description="Disordered" evidence="2">
    <location>
        <begin position="975"/>
        <end position="998"/>
    </location>
</feature>
<proteinExistence type="predicted"/>
<dbReference type="WBParaSite" id="TREG1_4600.1">
    <property type="protein sequence ID" value="TREG1_4600.1"/>
    <property type="gene ID" value="TREG1_4600"/>
</dbReference>
<dbReference type="SUPFAM" id="SSF48403">
    <property type="entry name" value="Ankyrin repeat"/>
    <property type="match status" value="2"/>
</dbReference>
<feature type="compositionally biased region" description="Low complexity" evidence="2">
    <location>
        <begin position="681"/>
        <end position="690"/>
    </location>
</feature>
<feature type="compositionally biased region" description="Low complexity" evidence="2">
    <location>
        <begin position="640"/>
        <end position="652"/>
    </location>
</feature>
<evidence type="ECO:0000256" key="2">
    <source>
        <dbReference type="SAM" id="MobiDB-lite"/>
    </source>
</evidence>
<evidence type="ECO:0000256" key="1">
    <source>
        <dbReference type="PROSITE-ProRule" id="PRU00023"/>
    </source>
</evidence>
<feature type="repeat" description="ANK" evidence="1">
    <location>
        <begin position="320"/>
        <end position="352"/>
    </location>
</feature>
<reference evidence="4" key="2">
    <citation type="submission" date="2023-11" db="UniProtKB">
        <authorList>
            <consortium name="WormBaseParasite"/>
        </authorList>
    </citation>
    <scope>IDENTIFICATION</scope>
</reference>
<evidence type="ECO:0000313" key="4">
    <source>
        <dbReference type="WBParaSite" id="TREG1_4600.1"/>
    </source>
</evidence>
<dbReference type="Gene3D" id="1.25.40.20">
    <property type="entry name" value="Ankyrin repeat-containing domain"/>
    <property type="match status" value="3"/>
</dbReference>